<keyword evidence="2" id="KW-1185">Reference proteome</keyword>
<dbReference type="Gene3D" id="2.60.120.200">
    <property type="match status" value="1"/>
</dbReference>
<reference evidence="1 2" key="1">
    <citation type="submission" date="2018-03" db="EMBL/GenBank/DDBJ databases">
        <title>Adhaeribacter sp. HMF7605 Genome sequencing and assembly.</title>
        <authorList>
            <person name="Kang H."/>
            <person name="Kang J."/>
            <person name="Cha I."/>
            <person name="Kim H."/>
            <person name="Joh K."/>
        </authorList>
    </citation>
    <scope>NUCLEOTIDE SEQUENCE [LARGE SCALE GENOMIC DNA]</scope>
    <source>
        <strain evidence="1 2">HMF7605</strain>
    </source>
</reference>
<comment type="caution">
    <text evidence="1">The sequence shown here is derived from an EMBL/GenBank/DDBJ whole genome shotgun (WGS) entry which is preliminary data.</text>
</comment>
<dbReference type="OrthoDB" id="652886at2"/>
<proteinExistence type="predicted"/>
<organism evidence="1 2">
    <name type="scientific">Adhaeribacter arboris</name>
    <dbReference type="NCBI Taxonomy" id="2072846"/>
    <lineage>
        <taxon>Bacteria</taxon>
        <taxon>Pseudomonadati</taxon>
        <taxon>Bacteroidota</taxon>
        <taxon>Cytophagia</taxon>
        <taxon>Cytophagales</taxon>
        <taxon>Hymenobacteraceae</taxon>
        <taxon>Adhaeribacter</taxon>
    </lineage>
</organism>
<accession>A0A2T2YGH8</accession>
<dbReference type="Pfam" id="PF14099">
    <property type="entry name" value="Polysacc_lyase"/>
    <property type="match status" value="1"/>
</dbReference>
<evidence type="ECO:0000313" key="1">
    <source>
        <dbReference type="EMBL" id="PSR54626.1"/>
    </source>
</evidence>
<evidence type="ECO:0008006" key="3">
    <source>
        <dbReference type="Google" id="ProtNLM"/>
    </source>
</evidence>
<dbReference type="InterPro" id="IPR025975">
    <property type="entry name" value="Polysacc_lyase"/>
</dbReference>
<dbReference type="PROSITE" id="PS51257">
    <property type="entry name" value="PROKAR_LIPOPROTEIN"/>
    <property type="match status" value="1"/>
</dbReference>
<name>A0A2T2YGH8_9BACT</name>
<gene>
    <name evidence="1" type="ORF">AHMF7605_14475</name>
</gene>
<sequence>MTVFKPFSYSYRLESKGFFFFITLAFLFSCEQEQLIQPKEIIQVEEALADAQIITSKDGDRSNLLVEGRFDPTIEPVFHVQTGTSYGFEVSSKRARRGSNAVRLELRRNTDQIRSEISLAGETKRERWYGTSLYLPGNDWDSDLNADGWDIITQWHAREDKGEPSRLPPISLVVSKGRLGLVVYWATREKNTNATISGKKIFDLGQVEKDKWLDLVYHINFSHKSDGELVVWKNGVKVIDYTGPNSYNDKYLPYFKAGIYKRKWYKISKRVLYIDEVRVGNGNATYKDVAPYGSVIVNPAADTPAKNKKLSLKLINANSDLLIKTITNGATLDLATLPTNNLNIKATPAGAVGSILFKLTGPQNKKVIESEAPYSLFRDKNGDFPSWTPKAGNYTLTATPYSKANGSGKAGSPVTVNFKVVNLAKDGSGTPTVSMVINKNKGVTSSRNALLTIRAVNATKMRFYDNSNSRWTNWEPVSSIKAWTLSRGDGSKWVKVQVRNAAGVMSASYADGIILRTK</sequence>
<evidence type="ECO:0000313" key="2">
    <source>
        <dbReference type="Proteomes" id="UP000240357"/>
    </source>
</evidence>
<dbReference type="AlphaFoldDB" id="A0A2T2YGH8"/>
<dbReference type="Proteomes" id="UP000240357">
    <property type="component" value="Unassembled WGS sequence"/>
</dbReference>
<dbReference type="EMBL" id="PYFT01000001">
    <property type="protein sequence ID" value="PSR54626.1"/>
    <property type="molecule type" value="Genomic_DNA"/>
</dbReference>
<protein>
    <recommendedName>
        <fullName evidence="3">Heparin lyase I family protein</fullName>
    </recommendedName>
</protein>
<dbReference type="RefSeq" id="WP_106930460.1">
    <property type="nucleotide sequence ID" value="NZ_PYFT01000001.1"/>
</dbReference>